<reference evidence="3" key="1">
    <citation type="submission" date="2022-11" db="EMBL/GenBank/DDBJ databases">
        <title>Hoeflea poritis sp. nov., isolated from scleractinian coral Porites lutea.</title>
        <authorList>
            <person name="Zhang G."/>
            <person name="Wei Q."/>
            <person name="Cai L."/>
        </authorList>
    </citation>
    <scope>NUCLEOTIDE SEQUENCE</scope>
    <source>
        <strain evidence="3">E7-10</strain>
    </source>
</reference>
<proteinExistence type="predicted"/>
<keyword evidence="1" id="KW-0732">Signal</keyword>
<dbReference type="EMBL" id="JAPJZH010000006">
    <property type="protein sequence ID" value="MDA4846043.1"/>
    <property type="molecule type" value="Genomic_DNA"/>
</dbReference>
<name>A0ABT4VMW1_9HYPH</name>
<keyword evidence="4" id="KW-1185">Reference proteome</keyword>
<protein>
    <submittedName>
        <fullName evidence="3">ABC transporter substrate-binding protein</fullName>
    </submittedName>
</protein>
<dbReference type="RefSeq" id="WP_271089762.1">
    <property type="nucleotide sequence ID" value="NZ_JAPJZH010000006.1"/>
</dbReference>
<comment type="caution">
    <text evidence="3">The sequence shown here is derived from an EMBL/GenBank/DDBJ whole genome shotgun (WGS) entry which is preliminary data.</text>
</comment>
<evidence type="ECO:0000256" key="1">
    <source>
        <dbReference type="SAM" id="SignalP"/>
    </source>
</evidence>
<organism evidence="3 4">
    <name type="scientific">Hoeflea poritis</name>
    <dbReference type="NCBI Taxonomy" id="2993659"/>
    <lineage>
        <taxon>Bacteria</taxon>
        <taxon>Pseudomonadati</taxon>
        <taxon>Pseudomonadota</taxon>
        <taxon>Alphaproteobacteria</taxon>
        <taxon>Hyphomicrobiales</taxon>
        <taxon>Rhizobiaceae</taxon>
        <taxon>Hoeflea</taxon>
    </lineage>
</organism>
<dbReference type="InterPro" id="IPR002491">
    <property type="entry name" value="ABC_transptr_periplasmic_BD"/>
</dbReference>
<feature type="domain" description="Fe/B12 periplasmic-binding" evidence="2">
    <location>
        <begin position="32"/>
        <end position="287"/>
    </location>
</feature>
<dbReference type="SUPFAM" id="SSF53807">
    <property type="entry name" value="Helical backbone' metal receptor"/>
    <property type="match status" value="1"/>
</dbReference>
<sequence length="288" mass="29908">MLKTTRRFALGAIAALAILATPGAHAELKANKIVAIGGSVTEIVYALGEEERLVARDTTSTFPQEAAKLPDVGYIRALSPEGVLSIDPDLILALEGSGPPEAFEVLKKASVPVVTIPADFDRDGIVKKIKAIGSALGVDDKAAALAESVNADIMAAEKQAMGRSDPKRVLFLLSLSGGKIMAAGSDTSAASIIEMAGGKNALSDIAGFKQITDESAMDAAPDVILVMTRTGDHGISAEDIKNHPALSATPAAQNDRIVRMGGLYLLGFGPRTAHAIRDLSDAINDESR</sequence>
<accession>A0ABT4VMW1</accession>
<dbReference type="PROSITE" id="PS50983">
    <property type="entry name" value="FE_B12_PBP"/>
    <property type="match status" value="1"/>
</dbReference>
<dbReference type="PANTHER" id="PTHR30535">
    <property type="entry name" value="VITAMIN B12-BINDING PROTEIN"/>
    <property type="match status" value="1"/>
</dbReference>
<evidence type="ECO:0000313" key="3">
    <source>
        <dbReference type="EMBL" id="MDA4846043.1"/>
    </source>
</evidence>
<dbReference type="PANTHER" id="PTHR30535:SF4">
    <property type="entry name" value="HEMIN-BINDING PERIPLASMIC PROTEIN HMUT"/>
    <property type="match status" value="1"/>
</dbReference>
<dbReference type="CDD" id="cd01149">
    <property type="entry name" value="HutB"/>
    <property type="match status" value="1"/>
</dbReference>
<dbReference type="Proteomes" id="UP001148313">
    <property type="component" value="Unassembled WGS sequence"/>
</dbReference>
<evidence type="ECO:0000313" key="4">
    <source>
        <dbReference type="Proteomes" id="UP001148313"/>
    </source>
</evidence>
<dbReference type="InterPro" id="IPR050902">
    <property type="entry name" value="ABC_Transporter_SBP"/>
</dbReference>
<dbReference type="Gene3D" id="3.40.50.1980">
    <property type="entry name" value="Nitrogenase molybdenum iron protein domain"/>
    <property type="match status" value="2"/>
</dbReference>
<feature type="signal peptide" evidence="1">
    <location>
        <begin position="1"/>
        <end position="26"/>
    </location>
</feature>
<gene>
    <name evidence="3" type="ORF">OOZ53_11830</name>
</gene>
<evidence type="ECO:0000259" key="2">
    <source>
        <dbReference type="PROSITE" id="PS50983"/>
    </source>
</evidence>
<feature type="chain" id="PRO_5046429587" evidence="1">
    <location>
        <begin position="27"/>
        <end position="288"/>
    </location>
</feature>
<dbReference type="Pfam" id="PF01497">
    <property type="entry name" value="Peripla_BP_2"/>
    <property type="match status" value="1"/>
</dbReference>